<reference evidence="2 3" key="1">
    <citation type="submission" date="2021-11" db="EMBL/GenBank/DDBJ databases">
        <title>Aliifidinibius sp. nov., a new bacterium isolated from saline soil.</title>
        <authorList>
            <person name="Galisteo C."/>
            <person name="De La Haba R."/>
            <person name="Sanchez-Porro C."/>
            <person name="Ventosa A."/>
        </authorList>
    </citation>
    <scope>NUCLEOTIDE SEQUENCE [LARGE SCALE GENOMIC DNA]</scope>
    <source>
        <strain evidence="2 3">KACC 190600</strain>
    </source>
</reference>
<keyword evidence="1" id="KW-1133">Transmembrane helix</keyword>
<dbReference type="EMBL" id="JAJNDC010000002">
    <property type="protein sequence ID" value="MCW9713200.1"/>
    <property type="molecule type" value="Genomic_DNA"/>
</dbReference>
<protein>
    <submittedName>
        <fullName evidence="2">Uncharacterized protein</fullName>
    </submittedName>
</protein>
<proteinExistence type="predicted"/>
<keyword evidence="1" id="KW-0472">Membrane</keyword>
<accession>A0ABT3PZB7</accession>
<name>A0ABT3PZB7_9BACT</name>
<evidence type="ECO:0000313" key="3">
    <source>
        <dbReference type="Proteomes" id="UP001207337"/>
    </source>
</evidence>
<gene>
    <name evidence="2" type="ORF">LQ318_09810</name>
</gene>
<feature type="transmembrane region" description="Helical" evidence="1">
    <location>
        <begin position="99"/>
        <end position="119"/>
    </location>
</feature>
<keyword evidence="3" id="KW-1185">Reference proteome</keyword>
<feature type="transmembrane region" description="Helical" evidence="1">
    <location>
        <begin position="42"/>
        <end position="65"/>
    </location>
</feature>
<dbReference type="RefSeq" id="WP_265789725.1">
    <property type="nucleotide sequence ID" value="NZ_BAABRS010000002.1"/>
</dbReference>
<comment type="caution">
    <text evidence="2">The sequence shown here is derived from an EMBL/GenBank/DDBJ whole genome shotgun (WGS) entry which is preliminary data.</text>
</comment>
<evidence type="ECO:0000313" key="2">
    <source>
        <dbReference type="EMBL" id="MCW9713200.1"/>
    </source>
</evidence>
<sequence>MAIKEADILANTETLNESSLRELYYWLQYEKHTWMLGGGIVWFPYGLIMLGLSVLAVLFTPFMLWQLFRAKWYKSIIVFLAVVILPFVINQFIPLESSVFGFLLSVLPLLNFYIYTWLLSYMVGEYLSKFDFFKRFDLEQKIKDKNLGKEHS</sequence>
<evidence type="ECO:0000256" key="1">
    <source>
        <dbReference type="SAM" id="Phobius"/>
    </source>
</evidence>
<keyword evidence="1" id="KW-0812">Transmembrane</keyword>
<feature type="transmembrane region" description="Helical" evidence="1">
    <location>
        <begin position="72"/>
        <end position="93"/>
    </location>
</feature>
<dbReference type="Proteomes" id="UP001207337">
    <property type="component" value="Unassembled WGS sequence"/>
</dbReference>
<organism evidence="2 3">
    <name type="scientific">Fodinibius salicampi</name>
    <dbReference type="NCBI Taxonomy" id="1920655"/>
    <lineage>
        <taxon>Bacteria</taxon>
        <taxon>Pseudomonadati</taxon>
        <taxon>Balneolota</taxon>
        <taxon>Balneolia</taxon>
        <taxon>Balneolales</taxon>
        <taxon>Balneolaceae</taxon>
        <taxon>Fodinibius</taxon>
    </lineage>
</organism>